<evidence type="ECO:0000256" key="2">
    <source>
        <dbReference type="SAM" id="Phobius"/>
    </source>
</evidence>
<dbReference type="PANTHER" id="PTHR42305:SF1">
    <property type="entry name" value="MEMBRANE PROTEIN RV1733C-RELATED"/>
    <property type="match status" value="1"/>
</dbReference>
<gene>
    <name evidence="3" type="ORF">HGA05_05295</name>
</gene>
<dbReference type="Proteomes" id="UP000563898">
    <property type="component" value="Unassembled WGS sequence"/>
</dbReference>
<accession>A0A846WKX9</accession>
<protein>
    <recommendedName>
        <fullName evidence="5">Transmembrane protein</fullName>
    </recommendedName>
</protein>
<feature type="compositionally biased region" description="Polar residues" evidence="1">
    <location>
        <begin position="94"/>
        <end position="122"/>
    </location>
</feature>
<feature type="transmembrane region" description="Helical" evidence="2">
    <location>
        <begin position="139"/>
        <end position="161"/>
    </location>
</feature>
<sequence>MMDNRMSYRRRAAYLPWSHNPLMRRGDRMIAAAVVASVVILLLAIPLSVWAADATYRSVTDRADAAIPISATVVSVSDSDPTAVETTATVSWRNSSGVHTDSTSVPRGTKDGSTTPAWTTADGTRLQDHPGPTERVLGAVWVGVLAWCAMFALVMSGVTLVRRRVARIHDVLWDREWSQAGNANGWASR</sequence>
<keyword evidence="2" id="KW-0812">Transmembrane</keyword>
<evidence type="ECO:0000313" key="4">
    <source>
        <dbReference type="Proteomes" id="UP000563898"/>
    </source>
</evidence>
<feature type="region of interest" description="Disordered" evidence="1">
    <location>
        <begin position="94"/>
        <end position="129"/>
    </location>
</feature>
<keyword evidence="2" id="KW-1133">Transmembrane helix</keyword>
<organism evidence="3 4">
    <name type="scientific">Gordonia polyisoprenivorans</name>
    <dbReference type="NCBI Taxonomy" id="84595"/>
    <lineage>
        <taxon>Bacteria</taxon>
        <taxon>Bacillati</taxon>
        <taxon>Actinomycetota</taxon>
        <taxon>Actinomycetes</taxon>
        <taxon>Mycobacteriales</taxon>
        <taxon>Gordoniaceae</taxon>
        <taxon>Gordonia</taxon>
    </lineage>
</organism>
<dbReference type="PANTHER" id="PTHR42305">
    <property type="entry name" value="MEMBRANE PROTEIN RV1733C-RELATED"/>
    <property type="match status" value="1"/>
</dbReference>
<evidence type="ECO:0000313" key="3">
    <source>
        <dbReference type="EMBL" id="NKY00981.1"/>
    </source>
</evidence>
<evidence type="ECO:0008006" key="5">
    <source>
        <dbReference type="Google" id="ProtNLM"/>
    </source>
</evidence>
<dbReference type="RefSeq" id="WP_035727481.1">
    <property type="nucleotide sequence ID" value="NZ_JAZGUS010000066.1"/>
</dbReference>
<name>A0A846WKX9_9ACTN</name>
<dbReference type="EMBL" id="JAAXPC010000002">
    <property type="protein sequence ID" value="NKY00981.1"/>
    <property type="molecule type" value="Genomic_DNA"/>
</dbReference>
<comment type="caution">
    <text evidence="3">The sequence shown here is derived from an EMBL/GenBank/DDBJ whole genome shotgun (WGS) entry which is preliminary data.</text>
</comment>
<dbReference type="InterPro" id="IPR039708">
    <property type="entry name" value="MT1774/Rv1733c-like"/>
</dbReference>
<evidence type="ECO:0000256" key="1">
    <source>
        <dbReference type="SAM" id="MobiDB-lite"/>
    </source>
</evidence>
<keyword evidence="2" id="KW-0472">Membrane</keyword>
<proteinExistence type="predicted"/>
<reference evidence="3 4" key="1">
    <citation type="submission" date="2020-04" db="EMBL/GenBank/DDBJ databases">
        <title>MicrobeNet Type strains.</title>
        <authorList>
            <person name="Nicholson A.C."/>
        </authorList>
    </citation>
    <scope>NUCLEOTIDE SEQUENCE [LARGE SCALE GENOMIC DNA]</scope>
    <source>
        <strain evidence="3 4">ATCC BAA-14</strain>
    </source>
</reference>
<dbReference type="AlphaFoldDB" id="A0A846WKX9"/>